<evidence type="ECO:0000313" key="1">
    <source>
        <dbReference type="EMBL" id="MPM62742.1"/>
    </source>
</evidence>
<protein>
    <submittedName>
        <fullName evidence="1">Uncharacterized protein</fullName>
    </submittedName>
</protein>
<accession>A0A645BBP3</accession>
<dbReference type="EMBL" id="VSSQ01019024">
    <property type="protein sequence ID" value="MPM62742.1"/>
    <property type="molecule type" value="Genomic_DNA"/>
</dbReference>
<sequence>MTGTVVATQHELTQEEFSAQARAAVRPIDWTLQDGGTKHDSVLLDLTNGSITIYVSINFAHTGKSY</sequence>
<organism evidence="1">
    <name type="scientific">bioreactor metagenome</name>
    <dbReference type="NCBI Taxonomy" id="1076179"/>
    <lineage>
        <taxon>unclassified sequences</taxon>
        <taxon>metagenomes</taxon>
        <taxon>ecological metagenomes</taxon>
    </lineage>
</organism>
<reference evidence="1" key="1">
    <citation type="submission" date="2019-08" db="EMBL/GenBank/DDBJ databases">
        <authorList>
            <person name="Kucharzyk K."/>
            <person name="Murdoch R.W."/>
            <person name="Higgins S."/>
            <person name="Loffler F."/>
        </authorList>
    </citation>
    <scope>NUCLEOTIDE SEQUENCE</scope>
</reference>
<gene>
    <name evidence="1" type="ORF">SDC9_109619</name>
</gene>
<dbReference type="AlphaFoldDB" id="A0A645BBP3"/>
<comment type="caution">
    <text evidence="1">The sequence shown here is derived from an EMBL/GenBank/DDBJ whole genome shotgun (WGS) entry which is preliminary data.</text>
</comment>
<proteinExistence type="predicted"/>
<name>A0A645BBP3_9ZZZZ</name>